<dbReference type="PROSITE" id="PS50811">
    <property type="entry name" value="WRKY"/>
    <property type="match status" value="1"/>
</dbReference>
<feature type="compositionally biased region" description="Low complexity" evidence="6">
    <location>
        <begin position="68"/>
        <end position="86"/>
    </location>
</feature>
<dbReference type="InterPro" id="IPR003657">
    <property type="entry name" value="WRKY_dom"/>
</dbReference>
<feature type="region of interest" description="Disordered" evidence="6">
    <location>
        <begin position="219"/>
        <end position="267"/>
    </location>
</feature>
<keyword evidence="9" id="KW-1185">Reference proteome</keyword>
<feature type="region of interest" description="Disordered" evidence="6">
    <location>
        <begin position="553"/>
        <end position="650"/>
    </location>
</feature>
<dbReference type="PANTHER" id="PTHR31429:SF86">
    <property type="entry name" value="WRKY TRANSCRIPTION FACTOR 61-RELATED"/>
    <property type="match status" value="1"/>
</dbReference>
<feature type="region of interest" description="Disordered" evidence="6">
    <location>
        <begin position="427"/>
        <end position="446"/>
    </location>
</feature>
<gene>
    <name evidence="8" type="ORF">LTRI10_LOCUS11461</name>
</gene>
<feature type="compositionally biased region" description="Low complexity" evidence="6">
    <location>
        <begin position="619"/>
        <end position="631"/>
    </location>
</feature>
<dbReference type="Gene3D" id="2.20.25.80">
    <property type="entry name" value="WRKY domain"/>
    <property type="match status" value="1"/>
</dbReference>
<feature type="region of interest" description="Disordered" evidence="6">
    <location>
        <begin position="131"/>
        <end position="183"/>
    </location>
</feature>
<dbReference type="InterPro" id="IPR044810">
    <property type="entry name" value="WRKY_plant"/>
</dbReference>
<dbReference type="FunFam" id="2.20.25.80:FF:000002">
    <property type="entry name" value="probable WRKY transcription factor 31"/>
    <property type="match status" value="1"/>
</dbReference>
<evidence type="ECO:0000256" key="1">
    <source>
        <dbReference type="ARBA" id="ARBA00004123"/>
    </source>
</evidence>
<dbReference type="GO" id="GO:0043565">
    <property type="term" value="F:sequence-specific DNA binding"/>
    <property type="evidence" value="ECO:0007669"/>
    <property type="project" value="InterPro"/>
</dbReference>
<keyword evidence="3" id="KW-0238">DNA-binding</keyword>
<dbReference type="SMART" id="SM00774">
    <property type="entry name" value="WRKY"/>
    <property type="match status" value="1"/>
</dbReference>
<evidence type="ECO:0000256" key="2">
    <source>
        <dbReference type="ARBA" id="ARBA00023015"/>
    </source>
</evidence>
<feature type="region of interest" description="Disordered" evidence="6">
    <location>
        <begin position="1"/>
        <end position="96"/>
    </location>
</feature>
<feature type="compositionally biased region" description="Low complexity" evidence="6">
    <location>
        <begin position="136"/>
        <end position="147"/>
    </location>
</feature>
<evidence type="ECO:0000313" key="8">
    <source>
        <dbReference type="EMBL" id="CAL1368203.1"/>
    </source>
</evidence>
<dbReference type="GO" id="GO:0005634">
    <property type="term" value="C:nucleus"/>
    <property type="evidence" value="ECO:0007669"/>
    <property type="project" value="UniProtKB-SubCell"/>
</dbReference>
<feature type="compositionally biased region" description="Low complexity" evidence="6">
    <location>
        <begin position="12"/>
        <end position="21"/>
    </location>
</feature>
<keyword evidence="2" id="KW-0805">Transcription regulation</keyword>
<feature type="compositionally biased region" description="Polar residues" evidence="6">
    <location>
        <begin position="584"/>
        <end position="609"/>
    </location>
</feature>
<dbReference type="EMBL" id="OZ034815">
    <property type="protein sequence ID" value="CAL1368203.1"/>
    <property type="molecule type" value="Genomic_DNA"/>
</dbReference>
<evidence type="ECO:0000256" key="3">
    <source>
        <dbReference type="ARBA" id="ARBA00023125"/>
    </source>
</evidence>
<dbReference type="Proteomes" id="UP001497516">
    <property type="component" value="Chromosome 2"/>
</dbReference>
<proteinExistence type="predicted"/>
<dbReference type="AlphaFoldDB" id="A0AAV2D850"/>
<reference evidence="8 9" key="1">
    <citation type="submission" date="2024-04" db="EMBL/GenBank/DDBJ databases">
        <authorList>
            <person name="Fracassetti M."/>
        </authorList>
    </citation>
    <scope>NUCLEOTIDE SEQUENCE [LARGE SCALE GENOMIC DNA]</scope>
</reference>
<dbReference type="SUPFAM" id="SSF118290">
    <property type="entry name" value="WRKY DNA-binding domain"/>
    <property type="match status" value="1"/>
</dbReference>
<name>A0AAV2D850_9ROSI</name>
<evidence type="ECO:0000256" key="5">
    <source>
        <dbReference type="ARBA" id="ARBA00023242"/>
    </source>
</evidence>
<dbReference type="Pfam" id="PF03106">
    <property type="entry name" value="WRKY"/>
    <property type="match status" value="1"/>
</dbReference>
<organism evidence="8 9">
    <name type="scientific">Linum trigynum</name>
    <dbReference type="NCBI Taxonomy" id="586398"/>
    <lineage>
        <taxon>Eukaryota</taxon>
        <taxon>Viridiplantae</taxon>
        <taxon>Streptophyta</taxon>
        <taxon>Embryophyta</taxon>
        <taxon>Tracheophyta</taxon>
        <taxon>Spermatophyta</taxon>
        <taxon>Magnoliopsida</taxon>
        <taxon>eudicotyledons</taxon>
        <taxon>Gunneridae</taxon>
        <taxon>Pentapetalae</taxon>
        <taxon>rosids</taxon>
        <taxon>fabids</taxon>
        <taxon>Malpighiales</taxon>
        <taxon>Linaceae</taxon>
        <taxon>Linum</taxon>
    </lineage>
</organism>
<feature type="compositionally biased region" description="Acidic residues" evidence="6">
    <location>
        <begin position="22"/>
        <end position="36"/>
    </location>
</feature>
<sequence>MEEAPLKTRCFSSSSAAAAAAPDDDDEMVKQEDEEEDRTRNPSPDDDASVSPSHPPQGASGSNKERSSSSAMDAAAAADSSKPSAATLKKQKAAELEATRAEMAEVMEENRRLKLYLEQIMKEYRSLQTRFHEIMNNNQQDNPSQQQYSKGDNEEDDDDEEHDLVSLSLGRSPSRELKRTSSANVDVVKLESCLSLTLDYCRFQEQPKPAVMGKEELGAAGGGEAARDGSPAKAGDGNSNKTARSTGDEQGSQQQNPAKKARVSVRARCDTPTMNDGCQWRKYGQKIAKGNPCPRAYYRCTVGPSCPVRKQVQRCADDMSILITTYEGNHNHPLPMSATTMASTTSAAASMLLSGSSSSSSTAAVPGNLHGLNMYVSDNNMNSISSRPPFYFSNNNNNYTTNNNSTYSPSPSYPTITLDLTSTTNNNNILNTSSSQPHSSSSHSNYARFSSRFGPASSLNFGSEPATWGLNNGAGILNYGIGHVGRSGNGPLSGAHYRMSGPAAGPSSSSPRHNQSVLADSTMVAAATKAITADPSFQSALAAALTSIIGKNNNSSSSSKVVTSSSRGGGDQPSYLMNVKASGDANTAPSSATSLSRTGSLSHHGQSAAGSGLVFQAPSSSSSSSSPHSYSMPAFTAAARDASTSPSDDN</sequence>
<comment type="subcellular location">
    <subcellularLocation>
        <location evidence="1">Nucleus</location>
    </subcellularLocation>
</comment>
<evidence type="ECO:0000256" key="6">
    <source>
        <dbReference type="SAM" id="MobiDB-lite"/>
    </source>
</evidence>
<evidence type="ECO:0000259" key="7">
    <source>
        <dbReference type="PROSITE" id="PS50811"/>
    </source>
</evidence>
<feature type="domain" description="WRKY" evidence="7">
    <location>
        <begin position="269"/>
        <end position="335"/>
    </location>
</feature>
<feature type="compositionally biased region" description="Low complexity" evidence="6">
    <location>
        <begin position="553"/>
        <end position="566"/>
    </location>
</feature>
<feature type="region of interest" description="Disordered" evidence="6">
    <location>
        <begin position="492"/>
        <end position="515"/>
    </location>
</feature>
<feature type="compositionally biased region" description="Low complexity" evidence="6">
    <location>
        <begin position="500"/>
        <end position="511"/>
    </location>
</feature>
<dbReference type="PANTHER" id="PTHR31429">
    <property type="entry name" value="WRKY TRANSCRIPTION FACTOR 36-RELATED"/>
    <property type="match status" value="1"/>
</dbReference>
<protein>
    <recommendedName>
        <fullName evidence="7">WRKY domain-containing protein</fullName>
    </recommendedName>
</protein>
<dbReference type="GO" id="GO:0003700">
    <property type="term" value="F:DNA-binding transcription factor activity"/>
    <property type="evidence" value="ECO:0007669"/>
    <property type="project" value="InterPro"/>
</dbReference>
<keyword evidence="4" id="KW-0804">Transcription</keyword>
<evidence type="ECO:0000313" key="9">
    <source>
        <dbReference type="Proteomes" id="UP001497516"/>
    </source>
</evidence>
<feature type="compositionally biased region" description="Polar residues" evidence="6">
    <location>
        <begin position="237"/>
        <end position="257"/>
    </location>
</feature>
<evidence type="ECO:0000256" key="4">
    <source>
        <dbReference type="ARBA" id="ARBA00023163"/>
    </source>
</evidence>
<dbReference type="InterPro" id="IPR036576">
    <property type="entry name" value="WRKY_dom_sf"/>
</dbReference>
<feature type="compositionally biased region" description="Acidic residues" evidence="6">
    <location>
        <begin position="153"/>
        <end position="162"/>
    </location>
</feature>
<accession>A0AAV2D850</accession>
<keyword evidence="5" id="KW-0539">Nucleus</keyword>